<evidence type="ECO:0000259" key="1">
    <source>
        <dbReference type="Pfam" id="PF00534"/>
    </source>
</evidence>
<dbReference type="SUPFAM" id="SSF53756">
    <property type="entry name" value="UDP-Glycosyltransferase/glycogen phosphorylase"/>
    <property type="match status" value="1"/>
</dbReference>
<dbReference type="InterPro" id="IPR001296">
    <property type="entry name" value="Glyco_trans_1"/>
</dbReference>
<name>H8KSA2_SOLCM</name>
<dbReference type="PANTHER" id="PTHR45947:SF3">
    <property type="entry name" value="SULFOQUINOVOSYL TRANSFERASE SQD2"/>
    <property type="match status" value="1"/>
</dbReference>
<dbReference type="GO" id="GO:0016757">
    <property type="term" value="F:glycosyltransferase activity"/>
    <property type="evidence" value="ECO:0007669"/>
    <property type="project" value="InterPro"/>
</dbReference>
<evidence type="ECO:0000313" key="2">
    <source>
        <dbReference type="EMBL" id="AFD08010.1"/>
    </source>
</evidence>
<sequence length="394" mass="44747">MKILHVITGMDPQLGGVCQAVRTTIKGLGKLGVHNEVVCLDAFDSQFIKEDSFIIHALGPSKSSWAYGPTFLNWMMAHASNFDKIIIHGLWQYPTYATIKAIKKLRKVKSLPKVFIMPHGMLDPYFQKASSRKLKAIRNWIYWRLIEKNTINNAQGLLFTCQEEMELARIPFHPYQPKREVIVGLGVEAPPIYTEEMKNAFLALCPSLQQHSYLLFLSRIHEKKGIDLLLSAYNKILIEYQQIGKRLPKLVIAGPGLETKFGQQMQEFVIQHRLQEDILFTGMLTGYAKWGAFYNCEAFVLPSHQENFGIAVVESLACSKPVLISNRVNIWKEIEANTAGFIGDDTLNGTIQLLKQWFLLSTEDKENMNLNALSVFKKHYAVESAARKFLGAIK</sequence>
<feature type="domain" description="Glycosyl transferase family 1" evidence="1">
    <location>
        <begin position="212"/>
        <end position="368"/>
    </location>
</feature>
<proteinExistence type="predicted"/>
<dbReference type="Proteomes" id="UP000007590">
    <property type="component" value="Chromosome"/>
</dbReference>
<dbReference type="Pfam" id="PF00534">
    <property type="entry name" value="Glycos_transf_1"/>
    <property type="match status" value="1"/>
</dbReference>
<keyword evidence="2" id="KW-0808">Transferase</keyword>
<dbReference type="eggNOG" id="COG0438">
    <property type="taxonomic scope" value="Bacteria"/>
</dbReference>
<keyword evidence="3" id="KW-1185">Reference proteome</keyword>
<dbReference type="HOGENOM" id="CLU_009583_2_1_10"/>
<dbReference type="EMBL" id="CP003349">
    <property type="protein sequence ID" value="AFD08010.1"/>
    <property type="molecule type" value="Genomic_DNA"/>
</dbReference>
<protein>
    <submittedName>
        <fullName evidence="2">Glycosyltransferase</fullName>
    </submittedName>
</protein>
<dbReference type="KEGG" id="scn:Solca_2991"/>
<dbReference type="STRING" id="929556.Solca_2991"/>
<dbReference type="PANTHER" id="PTHR45947">
    <property type="entry name" value="SULFOQUINOVOSYL TRANSFERASE SQD2"/>
    <property type="match status" value="1"/>
</dbReference>
<gene>
    <name evidence="2" type="ordered locus">Solca_2991</name>
</gene>
<dbReference type="AlphaFoldDB" id="H8KSA2"/>
<reference evidence="2" key="1">
    <citation type="submission" date="2012-02" db="EMBL/GenBank/DDBJ databases">
        <title>The complete genome of Solitalea canadensis DSM 3403.</title>
        <authorList>
            <consortium name="US DOE Joint Genome Institute (JGI-PGF)"/>
            <person name="Lucas S."/>
            <person name="Copeland A."/>
            <person name="Lapidus A."/>
            <person name="Glavina del Rio T."/>
            <person name="Dalin E."/>
            <person name="Tice H."/>
            <person name="Bruce D."/>
            <person name="Goodwin L."/>
            <person name="Pitluck S."/>
            <person name="Peters L."/>
            <person name="Ovchinnikova G."/>
            <person name="Lu M."/>
            <person name="Kyrpides N."/>
            <person name="Mavromatis K."/>
            <person name="Ivanova N."/>
            <person name="Brettin T."/>
            <person name="Detter J.C."/>
            <person name="Han C."/>
            <person name="Larimer F."/>
            <person name="Land M."/>
            <person name="Hauser L."/>
            <person name="Markowitz V."/>
            <person name="Cheng J.-F."/>
            <person name="Hugenholtz P."/>
            <person name="Woyke T."/>
            <person name="Wu D."/>
            <person name="Spring S."/>
            <person name="Schroeder M."/>
            <person name="Kopitz M."/>
            <person name="Brambilla E."/>
            <person name="Klenk H.-P."/>
            <person name="Eisen J.A."/>
        </authorList>
    </citation>
    <scope>NUCLEOTIDE SEQUENCE</scope>
    <source>
        <strain evidence="2">DSM 3403</strain>
    </source>
</reference>
<accession>H8KSA2</accession>
<dbReference type="Gene3D" id="3.40.50.2000">
    <property type="entry name" value="Glycogen Phosphorylase B"/>
    <property type="match status" value="2"/>
</dbReference>
<organism evidence="2 3">
    <name type="scientific">Solitalea canadensis (strain ATCC 29591 / DSM 3403 / JCM 21819 / LMG 8368 / NBRC 15130 / NCIMB 12057 / USAM 9D)</name>
    <name type="common">Flexibacter canadensis</name>
    <dbReference type="NCBI Taxonomy" id="929556"/>
    <lineage>
        <taxon>Bacteria</taxon>
        <taxon>Pseudomonadati</taxon>
        <taxon>Bacteroidota</taxon>
        <taxon>Sphingobacteriia</taxon>
        <taxon>Sphingobacteriales</taxon>
        <taxon>Sphingobacteriaceae</taxon>
        <taxon>Solitalea</taxon>
    </lineage>
</organism>
<evidence type="ECO:0000313" key="3">
    <source>
        <dbReference type="Proteomes" id="UP000007590"/>
    </source>
</evidence>
<dbReference type="OrthoDB" id="9790710at2"/>
<dbReference type="InterPro" id="IPR050194">
    <property type="entry name" value="Glycosyltransferase_grp1"/>
</dbReference>